<dbReference type="Gene3D" id="3.40.50.1820">
    <property type="entry name" value="alpha/beta hydrolase"/>
    <property type="match status" value="1"/>
</dbReference>
<dbReference type="EMBL" id="CP101497">
    <property type="protein sequence ID" value="UTT61504.1"/>
    <property type="molecule type" value="Genomic_DNA"/>
</dbReference>
<protein>
    <submittedName>
        <fullName evidence="2">Alpha/beta fold hydrolase</fullName>
    </submittedName>
</protein>
<dbReference type="RefSeq" id="WP_255158448.1">
    <property type="nucleotide sequence ID" value="NZ_CP101497.1"/>
</dbReference>
<dbReference type="Pfam" id="PF12697">
    <property type="entry name" value="Abhydrolase_6"/>
    <property type="match status" value="1"/>
</dbReference>
<sequence length="232" mass="24961">MQILLIPGFWLDGDSWGPVTRDLEAAGHTVHALTLPGKRPGDTDLAGIGLRDHVDAVLAVVDGLPGHVVLVGHSGGGTIAWAVADARPQRIARVVTVDAIPMPAGTCINDELPVEGDAVPLPDWSLFEDEDLVDLDDELRAHFRAIAKPEPVGVAHEPTRLDDEARFAVPVTIIACEFPAALLHQAIGNEREWAGELARMQQLDIIELPTGHWPQFTKPAELARSILTAIQP</sequence>
<reference evidence="2" key="1">
    <citation type="submission" date="2022-07" db="EMBL/GenBank/DDBJ databases">
        <title>Taxonomic analysis of Microcella humidisoli nov. sp., isolated from riverside soil.</title>
        <authorList>
            <person name="Molina K.M."/>
            <person name="Kim S.B."/>
        </authorList>
    </citation>
    <scope>NUCLEOTIDE SEQUENCE</scope>
    <source>
        <strain evidence="2">MMS21-STM10</strain>
    </source>
</reference>
<dbReference type="SUPFAM" id="SSF53474">
    <property type="entry name" value="alpha/beta-Hydrolases"/>
    <property type="match status" value="1"/>
</dbReference>
<accession>A0ABY5FTR1</accession>
<dbReference type="PANTHER" id="PTHR37017">
    <property type="entry name" value="AB HYDROLASE-1 DOMAIN-CONTAINING PROTEIN-RELATED"/>
    <property type="match status" value="1"/>
</dbReference>
<evidence type="ECO:0000313" key="3">
    <source>
        <dbReference type="Proteomes" id="UP001060039"/>
    </source>
</evidence>
<evidence type="ECO:0000259" key="1">
    <source>
        <dbReference type="Pfam" id="PF12697"/>
    </source>
</evidence>
<dbReference type="PANTHER" id="PTHR37017:SF11">
    <property type="entry name" value="ESTERASE_LIPASE_THIOESTERASE DOMAIN-CONTAINING PROTEIN"/>
    <property type="match status" value="1"/>
</dbReference>
<dbReference type="InterPro" id="IPR029058">
    <property type="entry name" value="AB_hydrolase_fold"/>
</dbReference>
<keyword evidence="2" id="KW-0378">Hydrolase</keyword>
<proteinExistence type="predicted"/>
<feature type="domain" description="AB hydrolase-1" evidence="1">
    <location>
        <begin position="3"/>
        <end position="224"/>
    </location>
</feature>
<keyword evidence="3" id="KW-1185">Reference proteome</keyword>
<gene>
    <name evidence="2" type="ORF">NNL39_07365</name>
</gene>
<name>A0ABY5FTR1_9MICO</name>
<dbReference type="GO" id="GO:0016787">
    <property type="term" value="F:hydrolase activity"/>
    <property type="evidence" value="ECO:0007669"/>
    <property type="project" value="UniProtKB-KW"/>
</dbReference>
<evidence type="ECO:0000313" key="2">
    <source>
        <dbReference type="EMBL" id="UTT61504.1"/>
    </source>
</evidence>
<dbReference type="InterPro" id="IPR000073">
    <property type="entry name" value="AB_hydrolase_1"/>
</dbReference>
<dbReference type="InterPro" id="IPR052897">
    <property type="entry name" value="Sec-Metab_Biosynth_Hydrolase"/>
</dbReference>
<dbReference type="Proteomes" id="UP001060039">
    <property type="component" value="Chromosome"/>
</dbReference>
<organism evidence="2 3">
    <name type="scientific">Microcella humidisoli</name>
    <dbReference type="NCBI Taxonomy" id="2963406"/>
    <lineage>
        <taxon>Bacteria</taxon>
        <taxon>Bacillati</taxon>
        <taxon>Actinomycetota</taxon>
        <taxon>Actinomycetes</taxon>
        <taxon>Micrococcales</taxon>
        <taxon>Microbacteriaceae</taxon>
        <taxon>Microcella</taxon>
    </lineage>
</organism>